<comment type="caution">
    <text evidence="7">The sequence shown here is derived from an EMBL/GenBank/DDBJ whole genome shotgun (WGS) entry which is preliminary data.</text>
</comment>
<keyword evidence="5 6" id="KW-0472">Membrane</keyword>
<dbReference type="EMBL" id="LNIX01000007">
    <property type="protein sequence ID" value="OXA51818.1"/>
    <property type="molecule type" value="Genomic_DNA"/>
</dbReference>
<evidence type="ECO:0000256" key="6">
    <source>
        <dbReference type="SAM" id="Phobius"/>
    </source>
</evidence>
<dbReference type="InterPro" id="IPR013604">
    <property type="entry name" value="7TM_chemorcpt"/>
</dbReference>
<keyword evidence="8" id="KW-1185">Reference proteome</keyword>
<accession>A0A226E3H0</accession>
<protein>
    <submittedName>
        <fullName evidence="7">Uncharacterized protein</fullName>
    </submittedName>
</protein>
<feature type="transmembrane region" description="Helical" evidence="6">
    <location>
        <begin position="6"/>
        <end position="26"/>
    </location>
</feature>
<gene>
    <name evidence="7" type="ORF">Fcan01_13608</name>
</gene>
<name>A0A226E3H0_FOLCA</name>
<evidence type="ECO:0000256" key="5">
    <source>
        <dbReference type="ARBA" id="ARBA00023136"/>
    </source>
</evidence>
<dbReference type="Pfam" id="PF08395">
    <property type="entry name" value="7tm_7"/>
    <property type="match status" value="1"/>
</dbReference>
<keyword evidence="4 6" id="KW-1133">Transmembrane helix</keyword>
<feature type="transmembrane region" description="Helical" evidence="6">
    <location>
        <begin position="288"/>
        <end position="310"/>
    </location>
</feature>
<organism evidence="7 8">
    <name type="scientific">Folsomia candida</name>
    <name type="common">Springtail</name>
    <dbReference type="NCBI Taxonomy" id="158441"/>
    <lineage>
        <taxon>Eukaryota</taxon>
        <taxon>Metazoa</taxon>
        <taxon>Ecdysozoa</taxon>
        <taxon>Arthropoda</taxon>
        <taxon>Hexapoda</taxon>
        <taxon>Collembola</taxon>
        <taxon>Entomobryomorpha</taxon>
        <taxon>Isotomoidea</taxon>
        <taxon>Isotomidae</taxon>
        <taxon>Proisotominae</taxon>
        <taxon>Folsomia</taxon>
    </lineage>
</organism>
<evidence type="ECO:0000256" key="3">
    <source>
        <dbReference type="ARBA" id="ARBA00022692"/>
    </source>
</evidence>
<sequence length="391" mass="44270">MSLQGLLIPTWVGCLGGFFFVQRPWGHLTFKSWLRSPILFWTIFLVIPQVCVVHDLAVSDVASFAPSGSTNNPIFRYIHSGVLACTCLTVLAFRYHFIRYAKPLAKLLNRLSRIEIVRKEEASQYWRKTWILAHITTTLSLIVITVSTVLFNLGVVKTIVDSGRGWLSWMGNFVYVLHAVVYFGAMSTRYVALAIIIAVTLNLGMIYRDICDIVEKRLLDISSRDENGSKILLAQGCDMLKRFEQFKWCAEEAEEILGPFVLVTMLASGWMLVTGVHNTLAGSYTGGLSFLVMGEQLIYISLIFLGQYIANMMKLRRKRLQRILTLKPYIRSTSGGKLAHLLIAFNWRLTASNVFDVNRQLLSGIVSNWMNYVVVIFQFQMAMQPKSCVPA</sequence>
<feature type="transmembrane region" description="Helical" evidence="6">
    <location>
        <begin position="38"/>
        <end position="57"/>
    </location>
</feature>
<feature type="transmembrane region" description="Helical" evidence="6">
    <location>
        <begin position="129"/>
        <end position="153"/>
    </location>
</feature>
<keyword evidence="2" id="KW-1003">Cell membrane</keyword>
<feature type="transmembrane region" description="Helical" evidence="6">
    <location>
        <begin position="77"/>
        <end position="97"/>
    </location>
</feature>
<evidence type="ECO:0000256" key="2">
    <source>
        <dbReference type="ARBA" id="ARBA00022475"/>
    </source>
</evidence>
<dbReference type="GO" id="GO:0005886">
    <property type="term" value="C:plasma membrane"/>
    <property type="evidence" value="ECO:0007669"/>
    <property type="project" value="UniProtKB-SubCell"/>
</dbReference>
<dbReference type="GO" id="GO:0050909">
    <property type="term" value="P:sensory perception of taste"/>
    <property type="evidence" value="ECO:0007669"/>
    <property type="project" value="InterPro"/>
</dbReference>
<dbReference type="AlphaFoldDB" id="A0A226E3H0"/>
<evidence type="ECO:0000313" key="7">
    <source>
        <dbReference type="EMBL" id="OXA51818.1"/>
    </source>
</evidence>
<evidence type="ECO:0000313" key="8">
    <source>
        <dbReference type="Proteomes" id="UP000198287"/>
    </source>
</evidence>
<feature type="transmembrane region" description="Helical" evidence="6">
    <location>
        <begin position="256"/>
        <end position="276"/>
    </location>
</feature>
<feature type="transmembrane region" description="Helical" evidence="6">
    <location>
        <begin position="173"/>
        <end position="199"/>
    </location>
</feature>
<keyword evidence="3 6" id="KW-0812">Transmembrane</keyword>
<reference evidence="7 8" key="1">
    <citation type="submission" date="2015-12" db="EMBL/GenBank/DDBJ databases">
        <title>The genome of Folsomia candida.</title>
        <authorList>
            <person name="Faddeeva A."/>
            <person name="Derks M.F."/>
            <person name="Anvar Y."/>
            <person name="Smit S."/>
            <person name="Van Straalen N."/>
            <person name="Roelofs D."/>
        </authorList>
    </citation>
    <scope>NUCLEOTIDE SEQUENCE [LARGE SCALE GENOMIC DNA]</scope>
    <source>
        <strain evidence="7 8">VU population</strain>
        <tissue evidence="7">Whole body</tissue>
    </source>
</reference>
<dbReference type="Proteomes" id="UP000198287">
    <property type="component" value="Unassembled WGS sequence"/>
</dbReference>
<proteinExistence type="predicted"/>
<evidence type="ECO:0000256" key="1">
    <source>
        <dbReference type="ARBA" id="ARBA00004651"/>
    </source>
</evidence>
<comment type="subcellular location">
    <subcellularLocation>
        <location evidence="1">Cell membrane</location>
        <topology evidence="1">Multi-pass membrane protein</topology>
    </subcellularLocation>
</comment>
<evidence type="ECO:0000256" key="4">
    <source>
        <dbReference type="ARBA" id="ARBA00022989"/>
    </source>
</evidence>